<gene>
    <name evidence="1" type="ORF">HAX54_005111</name>
</gene>
<dbReference type="EMBL" id="JACEIK010001247">
    <property type="protein sequence ID" value="MCD7467590.1"/>
    <property type="molecule type" value="Genomic_DNA"/>
</dbReference>
<feature type="non-terminal residue" evidence="1">
    <location>
        <position position="1"/>
    </location>
</feature>
<comment type="caution">
    <text evidence="1">The sequence shown here is derived from an EMBL/GenBank/DDBJ whole genome shotgun (WGS) entry which is preliminary data.</text>
</comment>
<sequence>WKKGVHEAELKLHYGLYDIELKLCDGLLSSSSSGAWTATPSPNELLPSIATTTPFGLLNLHLQDNSFDPYASTIYHSVARNQDALQYGQMDMYQRLSIKL</sequence>
<evidence type="ECO:0000313" key="2">
    <source>
        <dbReference type="Proteomes" id="UP000823775"/>
    </source>
</evidence>
<dbReference type="Proteomes" id="UP000823775">
    <property type="component" value="Unassembled WGS sequence"/>
</dbReference>
<accession>A0ABS8T9G7</accession>
<protein>
    <submittedName>
        <fullName evidence="1">Uncharacterized protein</fullName>
    </submittedName>
</protein>
<keyword evidence="2" id="KW-1185">Reference proteome</keyword>
<evidence type="ECO:0000313" key="1">
    <source>
        <dbReference type="EMBL" id="MCD7467590.1"/>
    </source>
</evidence>
<reference evidence="1 2" key="1">
    <citation type="journal article" date="2021" name="BMC Genomics">
        <title>Datura genome reveals duplications of psychoactive alkaloid biosynthetic genes and high mutation rate following tissue culture.</title>
        <authorList>
            <person name="Rajewski A."/>
            <person name="Carter-House D."/>
            <person name="Stajich J."/>
            <person name="Litt A."/>
        </authorList>
    </citation>
    <scope>NUCLEOTIDE SEQUENCE [LARGE SCALE GENOMIC DNA]</scope>
    <source>
        <strain evidence="1">AR-01</strain>
    </source>
</reference>
<proteinExistence type="predicted"/>
<organism evidence="1 2">
    <name type="scientific">Datura stramonium</name>
    <name type="common">Jimsonweed</name>
    <name type="synonym">Common thornapple</name>
    <dbReference type="NCBI Taxonomy" id="4076"/>
    <lineage>
        <taxon>Eukaryota</taxon>
        <taxon>Viridiplantae</taxon>
        <taxon>Streptophyta</taxon>
        <taxon>Embryophyta</taxon>
        <taxon>Tracheophyta</taxon>
        <taxon>Spermatophyta</taxon>
        <taxon>Magnoliopsida</taxon>
        <taxon>eudicotyledons</taxon>
        <taxon>Gunneridae</taxon>
        <taxon>Pentapetalae</taxon>
        <taxon>asterids</taxon>
        <taxon>lamiids</taxon>
        <taxon>Solanales</taxon>
        <taxon>Solanaceae</taxon>
        <taxon>Solanoideae</taxon>
        <taxon>Datureae</taxon>
        <taxon>Datura</taxon>
    </lineage>
</organism>
<name>A0ABS8T9G7_DATST</name>